<sequence length="184" mass="19706">MGKPSPVQKLTPTAYDRWWRARINKEEGTYADKTVAPTQTMLTLNTLGSPQEVHTTALEDHLVGAGAMVRTRKPISEGSPPGGLLLPVTSEVPRARGPGSVVSKAGSRASKAVGSMVEVRSGLSYPKTPAFSAAGGGSVTDSQIMGRLERLEQDLRRERTRREAAEREMRDLLVATGVSPRADA</sequence>
<proteinExistence type="predicted"/>
<protein>
    <submittedName>
        <fullName evidence="3">Uncharacterized protein</fullName>
    </submittedName>
</protein>
<dbReference type="EMBL" id="HBFB01002657">
    <property type="protein sequence ID" value="CAD8665409.1"/>
    <property type="molecule type" value="Transcribed_RNA"/>
</dbReference>
<dbReference type="AlphaFoldDB" id="A0A7S0R2X1"/>
<accession>A0A7S0R2X1</accession>
<reference evidence="3" key="1">
    <citation type="submission" date="2021-01" db="EMBL/GenBank/DDBJ databases">
        <authorList>
            <person name="Corre E."/>
            <person name="Pelletier E."/>
            <person name="Niang G."/>
            <person name="Scheremetjew M."/>
            <person name="Finn R."/>
            <person name="Kale V."/>
            <person name="Holt S."/>
            <person name="Cochrane G."/>
            <person name="Meng A."/>
            <person name="Brown T."/>
            <person name="Cohen L."/>
        </authorList>
    </citation>
    <scope>NUCLEOTIDE SEQUENCE</scope>
    <source>
        <strain evidence="3">SAG 11-49</strain>
    </source>
</reference>
<feature type="coiled-coil region" evidence="1">
    <location>
        <begin position="148"/>
        <end position="175"/>
    </location>
</feature>
<evidence type="ECO:0000256" key="1">
    <source>
        <dbReference type="SAM" id="Coils"/>
    </source>
</evidence>
<organism evidence="3">
    <name type="scientific">Chlamydomonas leiostraca</name>
    <dbReference type="NCBI Taxonomy" id="1034604"/>
    <lineage>
        <taxon>Eukaryota</taxon>
        <taxon>Viridiplantae</taxon>
        <taxon>Chlorophyta</taxon>
        <taxon>core chlorophytes</taxon>
        <taxon>Chlorophyceae</taxon>
        <taxon>CS clade</taxon>
        <taxon>Chlamydomonadales</taxon>
        <taxon>Chlamydomonadaceae</taxon>
        <taxon>Chlamydomonas</taxon>
    </lineage>
</organism>
<feature type="region of interest" description="Disordered" evidence="2">
    <location>
        <begin position="72"/>
        <end position="109"/>
    </location>
</feature>
<evidence type="ECO:0000256" key="2">
    <source>
        <dbReference type="SAM" id="MobiDB-lite"/>
    </source>
</evidence>
<gene>
    <name evidence="3" type="ORF">CLEI1391_LOCUS1378</name>
</gene>
<name>A0A7S0R2X1_9CHLO</name>
<evidence type="ECO:0000313" key="3">
    <source>
        <dbReference type="EMBL" id="CAD8665409.1"/>
    </source>
</evidence>
<keyword evidence="1" id="KW-0175">Coiled coil</keyword>